<dbReference type="Proteomes" id="UP001244011">
    <property type="component" value="Unassembled WGS sequence"/>
</dbReference>
<dbReference type="InterPro" id="IPR000953">
    <property type="entry name" value="Chromo/chromo_shadow_dom"/>
</dbReference>
<dbReference type="InterPro" id="IPR016197">
    <property type="entry name" value="Chromo-like_dom_sf"/>
</dbReference>
<evidence type="ECO:0000313" key="4">
    <source>
        <dbReference type="EMBL" id="KAK1772906.1"/>
    </source>
</evidence>
<evidence type="ECO:0000256" key="2">
    <source>
        <dbReference type="SAM" id="MobiDB-lite"/>
    </source>
</evidence>
<dbReference type="CDD" id="cd18966">
    <property type="entry name" value="chromodomain"/>
    <property type="match status" value="1"/>
</dbReference>
<proteinExistence type="predicted"/>
<organism evidence="4 5">
    <name type="scientific">Phialemonium atrogriseum</name>
    <dbReference type="NCBI Taxonomy" id="1093897"/>
    <lineage>
        <taxon>Eukaryota</taxon>
        <taxon>Fungi</taxon>
        <taxon>Dikarya</taxon>
        <taxon>Ascomycota</taxon>
        <taxon>Pezizomycotina</taxon>
        <taxon>Sordariomycetes</taxon>
        <taxon>Sordariomycetidae</taxon>
        <taxon>Cephalothecales</taxon>
        <taxon>Cephalothecaceae</taxon>
        <taxon>Phialemonium</taxon>
    </lineage>
</organism>
<name>A0AAJ0CAD4_9PEZI</name>
<dbReference type="InterPro" id="IPR023780">
    <property type="entry name" value="Chromo_domain"/>
</dbReference>
<dbReference type="SUPFAM" id="SSF54160">
    <property type="entry name" value="Chromo domain-like"/>
    <property type="match status" value="1"/>
</dbReference>
<dbReference type="Gene3D" id="2.40.50.40">
    <property type="match status" value="1"/>
</dbReference>
<feature type="domain" description="Chromo" evidence="3">
    <location>
        <begin position="42"/>
        <end position="102"/>
    </location>
</feature>
<feature type="compositionally biased region" description="Low complexity" evidence="2">
    <location>
        <begin position="202"/>
        <end position="221"/>
    </location>
</feature>
<dbReference type="RefSeq" id="XP_060289119.1">
    <property type="nucleotide sequence ID" value="XM_060426568.1"/>
</dbReference>
<feature type="region of interest" description="Disordered" evidence="2">
    <location>
        <begin position="1"/>
        <end position="39"/>
    </location>
</feature>
<feature type="region of interest" description="Disordered" evidence="2">
    <location>
        <begin position="1283"/>
        <end position="1319"/>
    </location>
</feature>
<protein>
    <submittedName>
        <fullName evidence="4">Chromo domain-containing protein 1</fullName>
    </submittedName>
</protein>
<feature type="compositionally biased region" description="Acidic residues" evidence="2">
    <location>
        <begin position="1302"/>
        <end position="1319"/>
    </location>
</feature>
<feature type="compositionally biased region" description="Acidic residues" evidence="2">
    <location>
        <begin position="155"/>
        <end position="165"/>
    </location>
</feature>
<feature type="compositionally biased region" description="Polar residues" evidence="2">
    <location>
        <begin position="419"/>
        <end position="428"/>
    </location>
</feature>
<gene>
    <name evidence="4" type="ORF">QBC33DRAFT_522830</name>
</gene>
<comment type="caution">
    <text evidence="4">The sequence shown here is derived from an EMBL/GenBank/DDBJ whole genome shotgun (WGS) entry which is preliminary data.</text>
</comment>
<evidence type="ECO:0000256" key="1">
    <source>
        <dbReference type="ARBA" id="ARBA00011353"/>
    </source>
</evidence>
<dbReference type="EMBL" id="MU838997">
    <property type="protein sequence ID" value="KAK1772906.1"/>
    <property type="molecule type" value="Genomic_DNA"/>
</dbReference>
<dbReference type="Pfam" id="PF00385">
    <property type="entry name" value="Chromo"/>
    <property type="match status" value="1"/>
</dbReference>
<evidence type="ECO:0000259" key="3">
    <source>
        <dbReference type="PROSITE" id="PS50013"/>
    </source>
</evidence>
<sequence>MFKSLSRRGSSDQRSQATPEEDDDAVSVTSTASFQHDSDEEFEVANVLAEKTSNGATFYLVEWAGFSLDECTWEPASNLGTELREMWEETKQKQQRGEESPFNLQGFYDAVNKRASEKQERHRRRNAKRKRLGLKLTKPFSDNSGDGKDTTSDNDASDEAEEDDYVDTKVDDAVAAERGEPKQRISNIPGPKPAQVQRSSHTAAAAAAAAAATTPTKITTTSEIRRQSTQGFTVKAPPAPSTKATPTSKTSRSERPSLTGYQGTAKKLMTKSTTAGTNGTTATVGSSNPLNAAAVARGTVPGRTLQAAGRRVFTAKKSGAATKATPGNVFISGSTRKPRTTLKDAMTDSAKEQRLFHHYRTKRIADKGSRGREDRAPDLQALSGNLFEISKGPSSRKISKEGLSKEGQGRQEKGFRPSLITSDISIQDGQAKKKRKSVRFLSDEDGPLHSEPMDLDAPVGIDFQTPQSLSFGTGANHPSVDSNNRLGRSRSADKCLKFGPNTGPVAVTIYGLPLEPEEPWLTQFLAQDIFDCYYSCFAKTFSEQMNHIRQRTLCAGTIKSKESEDVLEAVAAHLRAGILGLYYSHSEYNLIIYPPRCDEWKWLADSFAAEPSSSNEGALRYFVFSSASHCGPFLRPIDASPMVLDEETPSPPPGRVSLVEKLLGLKYVDILPRALAGGDSTHNFFLAFPRSKGDLLHALFHWLRACKPDCRIYTSDHAGGWSAFRSAVEQQPGVVIVHELVSWTLHRFPSLEQYLNQKHDVYWCLSEASHSRPIFPSSALPEETVAPGKISFTPLFPHRSAILVTPSFLTSEPQRSFELLDWVLSNWTGDQQVKLLSGWDLRGYLAELAHEKSQARDVILQQPLGIAQKEINANLKGLSQVDCEDRFKALLVATELHNLRVAPSDSFALSEEASILSYADPSIDPNDEQSLVNWFGWWSSLRMDQFRGFHVVGSSQAMKYRGSSKGVRIVRIPKYTRCTINDADIVMDTVQQKYEPVEPQALDNGDEIRQQAEDQAVSPTAAVRAPVPAAVPVVVPVAAPVKPWKFESLYLSRESWAHFKQRLTAFGEEAAIHSPFMTVFVYPVSWTDSNMAQYFRDPHEEFRTMRTWFNFTWSFVHPPTTYRARKFNTYVGFFYTIADEWDPENPSLDPRPQRHPWLAIYRPVKPYLRPYKKCELIIWDLAAKEMFPADQVPRENELIYAQRYLIQLIREIGPVKNPGTWLGQVWLGGFQQPTISDSSFPVDITLDFAGLLTGAGLRDHLPILEEQMVQKGYKLVTLGDDLPMSGDDAEDASPPPQRMEIDLLDMDNDDDDDASEDEDSRIIFHPPRGRKLPMGYRGKCNNRLYEEASLARAKAPGSESYMLYEFQHTLEWYEEQKAEGRGYEHINVASWEAIFNTFRIGSAARPSSSGAELKESAVAKLLP</sequence>
<feature type="compositionally biased region" description="Low complexity" evidence="2">
    <location>
        <begin position="270"/>
        <end position="284"/>
    </location>
</feature>
<accession>A0AAJ0CAD4</accession>
<dbReference type="SMART" id="SM00298">
    <property type="entry name" value="CHROMO"/>
    <property type="match status" value="1"/>
</dbReference>
<feature type="region of interest" description="Disordered" evidence="2">
    <location>
        <begin position="114"/>
        <end position="284"/>
    </location>
</feature>
<dbReference type="GO" id="GO:0006338">
    <property type="term" value="P:chromatin remodeling"/>
    <property type="evidence" value="ECO:0007669"/>
    <property type="project" value="UniProtKB-ARBA"/>
</dbReference>
<comment type="subunit">
    <text evidence="1">Component of the NuA4 histone acetyltransferase complex.</text>
</comment>
<feature type="compositionally biased region" description="Basic residues" evidence="2">
    <location>
        <begin position="121"/>
        <end position="133"/>
    </location>
</feature>
<feature type="compositionally biased region" description="Low complexity" evidence="2">
    <location>
        <begin position="241"/>
        <end position="250"/>
    </location>
</feature>
<evidence type="ECO:0000313" key="5">
    <source>
        <dbReference type="Proteomes" id="UP001244011"/>
    </source>
</evidence>
<keyword evidence="5" id="KW-1185">Reference proteome</keyword>
<feature type="compositionally biased region" description="Basic and acidic residues" evidence="2">
    <location>
        <begin position="166"/>
        <end position="183"/>
    </location>
</feature>
<dbReference type="PROSITE" id="PS50013">
    <property type="entry name" value="CHROMO_2"/>
    <property type="match status" value="1"/>
</dbReference>
<reference evidence="4" key="1">
    <citation type="submission" date="2023-06" db="EMBL/GenBank/DDBJ databases">
        <title>Genome-scale phylogeny and comparative genomics of the fungal order Sordariales.</title>
        <authorList>
            <consortium name="Lawrence Berkeley National Laboratory"/>
            <person name="Hensen N."/>
            <person name="Bonometti L."/>
            <person name="Westerberg I."/>
            <person name="Brannstrom I.O."/>
            <person name="Guillou S."/>
            <person name="Cros-Aarteil S."/>
            <person name="Calhoun S."/>
            <person name="Haridas S."/>
            <person name="Kuo A."/>
            <person name="Mondo S."/>
            <person name="Pangilinan J."/>
            <person name="Riley R."/>
            <person name="Labutti K."/>
            <person name="Andreopoulos B."/>
            <person name="Lipzen A."/>
            <person name="Chen C."/>
            <person name="Yanf M."/>
            <person name="Daum C."/>
            <person name="Ng V."/>
            <person name="Clum A."/>
            <person name="Steindorff A."/>
            <person name="Ohm R."/>
            <person name="Martin F."/>
            <person name="Silar P."/>
            <person name="Natvig D."/>
            <person name="Lalanne C."/>
            <person name="Gautier V."/>
            <person name="Ament-Velasquez S.L."/>
            <person name="Kruys A."/>
            <person name="Hutchinson M.I."/>
            <person name="Powell A.J."/>
            <person name="Barry K."/>
            <person name="Miller A.N."/>
            <person name="Grigoriev I.V."/>
            <person name="Debuchy R."/>
            <person name="Gladieux P."/>
            <person name="Thoren M.H."/>
            <person name="Johannesson H."/>
        </authorList>
    </citation>
    <scope>NUCLEOTIDE SEQUENCE</scope>
    <source>
        <strain evidence="4">8032-3</strain>
    </source>
</reference>
<feature type="compositionally biased region" description="Basic and acidic residues" evidence="2">
    <location>
        <begin position="398"/>
        <end position="415"/>
    </location>
</feature>
<feature type="region of interest" description="Disordered" evidence="2">
    <location>
        <begin position="390"/>
        <end position="456"/>
    </location>
</feature>
<dbReference type="GeneID" id="85309755"/>